<evidence type="ECO:0000256" key="1">
    <source>
        <dbReference type="ARBA" id="ARBA00005254"/>
    </source>
</evidence>
<dbReference type="InterPro" id="IPR029045">
    <property type="entry name" value="ClpP/crotonase-like_dom_sf"/>
</dbReference>
<dbReference type="AlphaFoldDB" id="A0A419AWM3"/>
<protein>
    <recommendedName>
        <fullName evidence="5">Enoyl-CoA hydratase</fullName>
    </recommendedName>
</protein>
<dbReference type="Proteomes" id="UP000283655">
    <property type="component" value="Unassembled WGS sequence"/>
</dbReference>
<evidence type="ECO:0008006" key="5">
    <source>
        <dbReference type="Google" id="ProtNLM"/>
    </source>
</evidence>
<dbReference type="RefSeq" id="WP_051910653.1">
    <property type="nucleotide sequence ID" value="NZ_QZDH01000020.1"/>
</dbReference>
<evidence type="ECO:0000313" key="3">
    <source>
        <dbReference type="EMBL" id="RJL51729.1"/>
    </source>
</evidence>
<dbReference type="EMBL" id="QZDH01000020">
    <property type="protein sequence ID" value="RJL51729.1"/>
    <property type="molecule type" value="Genomic_DNA"/>
</dbReference>
<dbReference type="PANTHER" id="PTHR11941:SF54">
    <property type="entry name" value="ENOYL-COA HYDRATASE, MITOCHONDRIAL"/>
    <property type="match status" value="1"/>
</dbReference>
<dbReference type="PANTHER" id="PTHR11941">
    <property type="entry name" value="ENOYL-COA HYDRATASE-RELATED"/>
    <property type="match status" value="1"/>
</dbReference>
<dbReference type="Pfam" id="PF00378">
    <property type="entry name" value="ECH_1"/>
    <property type="match status" value="1"/>
</dbReference>
<dbReference type="InterPro" id="IPR001753">
    <property type="entry name" value="Enoyl-CoA_hydra/iso"/>
</dbReference>
<dbReference type="NCBIfam" id="NF006452">
    <property type="entry name" value="PRK08788.1"/>
    <property type="match status" value="1"/>
</dbReference>
<dbReference type="GO" id="GO:0006635">
    <property type="term" value="P:fatty acid beta-oxidation"/>
    <property type="evidence" value="ECO:0007669"/>
    <property type="project" value="TreeGrafter"/>
</dbReference>
<dbReference type="CDD" id="cd06558">
    <property type="entry name" value="crotonase-like"/>
    <property type="match status" value="1"/>
</dbReference>
<evidence type="ECO:0000313" key="4">
    <source>
        <dbReference type="Proteomes" id="UP000283655"/>
    </source>
</evidence>
<dbReference type="InterPro" id="IPR018376">
    <property type="entry name" value="Enoyl-CoA_hyd/isom_CS"/>
</dbReference>
<comment type="caution">
    <text evidence="3">The sequence shown here is derived from an EMBL/GenBank/DDBJ whole genome shotgun (WGS) entry which is preliminary data.</text>
</comment>
<proteinExistence type="inferred from homology"/>
<dbReference type="GO" id="GO:0003824">
    <property type="term" value="F:catalytic activity"/>
    <property type="evidence" value="ECO:0007669"/>
    <property type="project" value="InterPro"/>
</dbReference>
<sequence>MVMTARNPERYDIYKDCSAFYHPDFQSFEVMLGSESPPFFSTERVDAMLDGMTKIAHGELTCSASLNFFVLRSGYPDVFNLGADLDMFYLLAEEKNRDKLRLYADKCVDLIHYLYHGINKSITTISLVEGDCIGGGFEAALACDYLIATESSNFSFPEIKLGIFPGMGAASIMSRVLRKGDYQRIFLSGEMFSAQQLFEMGLVSQVVPDGQGEYALRAFLKRMNTPACYQLSRIYKYSKMLPISELHFFAEQWVEGIMNLNRRQLALIAYAATQQRT</sequence>
<dbReference type="Gene3D" id="3.90.226.10">
    <property type="entry name" value="2-enoyl-CoA Hydratase, Chain A, domain 1"/>
    <property type="match status" value="1"/>
</dbReference>
<gene>
    <name evidence="3" type="ORF">D5071_09955</name>
</gene>
<dbReference type="PROSITE" id="PS00166">
    <property type="entry name" value="ENOYL_COA_HYDRATASE"/>
    <property type="match status" value="1"/>
</dbReference>
<organism evidence="3 4">
    <name type="scientific">Pectobacterium carotovorum</name>
    <name type="common">Erwinia carotovora</name>
    <dbReference type="NCBI Taxonomy" id="554"/>
    <lineage>
        <taxon>Bacteria</taxon>
        <taxon>Pseudomonadati</taxon>
        <taxon>Pseudomonadota</taxon>
        <taxon>Gammaproteobacteria</taxon>
        <taxon>Enterobacterales</taxon>
        <taxon>Pectobacteriaceae</taxon>
        <taxon>Pectobacterium</taxon>
    </lineage>
</organism>
<accession>A0A419AWM3</accession>
<evidence type="ECO:0000256" key="2">
    <source>
        <dbReference type="RuleBase" id="RU003707"/>
    </source>
</evidence>
<dbReference type="SUPFAM" id="SSF52096">
    <property type="entry name" value="ClpP/crotonase"/>
    <property type="match status" value="1"/>
</dbReference>
<name>A0A419AWM3_PECCA</name>
<comment type="similarity">
    <text evidence="1 2">Belongs to the enoyl-CoA hydratase/isomerase family.</text>
</comment>
<reference evidence="3 4" key="1">
    <citation type="submission" date="2018-09" db="EMBL/GenBank/DDBJ databases">
        <title>Phylogenetic diversity of Pectobacterium and Dickeya strains causing blackleg disease of potato in Morocco.</title>
        <authorList>
            <person name="Oulghazi S."/>
            <person name="Moumni M."/>
            <person name="Faure D."/>
        </authorList>
    </citation>
    <scope>NUCLEOTIDE SEQUENCE [LARGE SCALE GENOMIC DNA]</scope>
    <source>
        <strain evidence="3 4">S1.15.11.2D</strain>
    </source>
</reference>